<keyword evidence="2 4" id="KW-0694">RNA-binding</keyword>
<evidence type="ECO:0000259" key="6">
    <source>
        <dbReference type="SMART" id="SM00363"/>
    </source>
</evidence>
<dbReference type="GO" id="GO:0043023">
    <property type="term" value="F:ribosomal large subunit binding"/>
    <property type="evidence" value="ECO:0007669"/>
    <property type="project" value="InterPro"/>
</dbReference>
<evidence type="ECO:0000313" key="7">
    <source>
        <dbReference type="EMBL" id="AVD72104.1"/>
    </source>
</evidence>
<dbReference type="Proteomes" id="UP000239867">
    <property type="component" value="Chromosome"/>
</dbReference>
<dbReference type="InterPro" id="IPR002942">
    <property type="entry name" value="S4_RNA-bd"/>
</dbReference>
<feature type="domain" description="RNA-binding S4" evidence="6">
    <location>
        <begin position="8"/>
        <end position="65"/>
    </location>
</feature>
<dbReference type="PIRSF" id="PIRSF016821">
    <property type="entry name" value="HSP15"/>
    <property type="match status" value="1"/>
</dbReference>
<dbReference type="Pfam" id="PF01479">
    <property type="entry name" value="S4"/>
    <property type="match status" value="1"/>
</dbReference>
<gene>
    <name evidence="7" type="ORF">CAY53_11970</name>
</gene>
<dbReference type="SMART" id="SM00363">
    <property type="entry name" value="S4"/>
    <property type="match status" value="1"/>
</dbReference>
<proteinExistence type="inferred from homology"/>
<evidence type="ECO:0000256" key="1">
    <source>
        <dbReference type="ARBA" id="ARBA00008396"/>
    </source>
</evidence>
<dbReference type="GO" id="GO:0034605">
    <property type="term" value="P:cellular response to heat"/>
    <property type="evidence" value="ECO:0007669"/>
    <property type="project" value="InterPro"/>
</dbReference>
<dbReference type="GO" id="GO:0003677">
    <property type="term" value="F:DNA binding"/>
    <property type="evidence" value="ECO:0007669"/>
    <property type="project" value="UniProtKB-KW"/>
</dbReference>
<dbReference type="InterPro" id="IPR025708">
    <property type="entry name" value="HSP15"/>
</dbReference>
<evidence type="ECO:0000256" key="2">
    <source>
        <dbReference type="ARBA" id="ARBA00022884"/>
    </source>
</evidence>
<dbReference type="KEGG" id="deo:CAY53_11970"/>
<dbReference type="EMBL" id="CP021255">
    <property type="protein sequence ID" value="AVD72104.1"/>
    <property type="molecule type" value="Genomic_DNA"/>
</dbReference>
<dbReference type="AlphaFoldDB" id="A0A2L1GR54"/>
<comment type="similarity">
    <text evidence="1">Belongs to the HSP15 family.</text>
</comment>
<evidence type="ECO:0000256" key="5">
    <source>
        <dbReference type="SAM" id="MobiDB-lite"/>
    </source>
</evidence>
<organism evidence="7 8">
    <name type="scientific">Desulfobulbus oralis</name>
    <dbReference type="NCBI Taxonomy" id="1986146"/>
    <lineage>
        <taxon>Bacteria</taxon>
        <taxon>Pseudomonadati</taxon>
        <taxon>Thermodesulfobacteriota</taxon>
        <taxon>Desulfobulbia</taxon>
        <taxon>Desulfobulbales</taxon>
        <taxon>Desulfobulbaceae</taxon>
        <taxon>Desulfobulbus</taxon>
    </lineage>
</organism>
<feature type="region of interest" description="Disordered" evidence="5">
    <location>
        <begin position="94"/>
        <end position="130"/>
    </location>
</feature>
<keyword evidence="3" id="KW-0238">DNA-binding</keyword>
<dbReference type="PROSITE" id="PS50889">
    <property type="entry name" value="S4"/>
    <property type="match status" value="1"/>
</dbReference>
<protein>
    <submittedName>
        <fullName evidence="7">RNA-binding protein</fullName>
    </submittedName>
</protein>
<dbReference type="CDD" id="cd00165">
    <property type="entry name" value="S4"/>
    <property type="match status" value="1"/>
</dbReference>
<dbReference type="Gene3D" id="3.10.290.10">
    <property type="entry name" value="RNA-binding S4 domain"/>
    <property type="match status" value="1"/>
</dbReference>
<dbReference type="SUPFAM" id="SSF55174">
    <property type="entry name" value="Alpha-L RNA-binding motif"/>
    <property type="match status" value="1"/>
</dbReference>
<sequence>MKTLADAVRIDRWLWAARFFKTRSLAARAVAAGHVTVFGQHVKPAKMVQPGDLLGIRVGFAVYGVRVLALAGQRGPAAVARLLYEETPESVARREAEQEARRLAGGGAFRPATRPEKHQRRKIRQFLKKE</sequence>
<name>A0A2L1GR54_9BACT</name>
<accession>A0A2L1GR54</accession>
<evidence type="ECO:0000256" key="4">
    <source>
        <dbReference type="PROSITE-ProRule" id="PRU00182"/>
    </source>
</evidence>
<keyword evidence="8" id="KW-1185">Reference proteome</keyword>
<dbReference type="RefSeq" id="WP_104937307.1">
    <property type="nucleotide sequence ID" value="NZ_CP021255.1"/>
</dbReference>
<evidence type="ECO:0000256" key="3">
    <source>
        <dbReference type="ARBA" id="ARBA00023125"/>
    </source>
</evidence>
<feature type="compositionally biased region" description="Basic residues" evidence="5">
    <location>
        <begin position="117"/>
        <end position="130"/>
    </location>
</feature>
<evidence type="ECO:0000313" key="8">
    <source>
        <dbReference type="Proteomes" id="UP000239867"/>
    </source>
</evidence>
<dbReference type="InterPro" id="IPR036986">
    <property type="entry name" value="S4_RNA-bd_sf"/>
</dbReference>
<reference evidence="7 8" key="1">
    <citation type="journal article" date="2018" name="MBio">
        <title>Insights into the evolution of host association through the isolation and characterization of a novel human periodontal pathobiont, Desulfobulbus oralis.</title>
        <authorList>
            <person name="Cross K.L."/>
            <person name="Chirania P."/>
            <person name="Xiong W."/>
            <person name="Beall C.J."/>
            <person name="Elkins J.G."/>
            <person name="Giannone R.J."/>
            <person name="Griffen A.L."/>
            <person name="Guss A.M."/>
            <person name="Hettich R.L."/>
            <person name="Joshi S.S."/>
            <person name="Mokrzan E.M."/>
            <person name="Martin R.K."/>
            <person name="Zhulin I.B."/>
            <person name="Leys E.J."/>
            <person name="Podar M."/>
        </authorList>
    </citation>
    <scope>NUCLEOTIDE SEQUENCE [LARGE SCALE GENOMIC DNA]</scope>
    <source>
        <strain evidence="7 8">ORNL</strain>
    </source>
</reference>
<dbReference type="OrthoDB" id="9797176at2"/>
<dbReference type="GO" id="GO:0003727">
    <property type="term" value="F:single-stranded RNA binding"/>
    <property type="evidence" value="ECO:0007669"/>
    <property type="project" value="InterPro"/>
</dbReference>